<gene>
    <name evidence="1" type="ORF">H8693_07115</name>
</gene>
<dbReference type="Pfam" id="PF07009">
    <property type="entry name" value="NusG_II"/>
    <property type="match status" value="1"/>
</dbReference>
<dbReference type="RefSeq" id="WP_249280413.1">
    <property type="nucleotide sequence ID" value="NZ_JACRSS010000003.1"/>
</dbReference>
<protein>
    <submittedName>
        <fullName evidence="1">NusG domain II-containing protein</fullName>
    </submittedName>
</protein>
<reference evidence="1" key="1">
    <citation type="submission" date="2020-08" db="EMBL/GenBank/DDBJ databases">
        <title>Genome public.</title>
        <authorList>
            <person name="Liu C."/>
            <person name="Sun Q."/>
        </authorList>
    </citation>
    <scope>NUCLEOTIDE SEQUENCE</scope>
    <source>
        <strain evidence="1">NSJ-63</strain>
    </source>
</reference>
<dbReference type="AlphaFoldDB" id="A0A926DH63"/>
<dbReference type="InterPro" id="IPR038690">
    <property type="entry name" value="NusG_2_sf"/>
</dbReference>
<organism evidence="1 2">
    <name type="scientific">Guopingia tenuis</name>
    <dbReference type="NCBI Taxonomy" id="2763656"/>
    <lineage>
        <taxon>Bacteria</taxon>
        <taxon>Bacillati</taxon>
        <taxon>Bacillota</taxon>
        <taxon>Clostridia</taxon>
        <taxon>Christensenellales</taxon>
        <taxon>Christensenellaceae</taxon>
        <taxon>Guopingia</taxon>
    </lineage>
</organism>
<sequence>MIKKADIFLGLGLIAAAVLALLFLGGGDGEAMVTVRQRGEIVYQGPLAQDEEISLAGDFHNVIKIQSGEVFYAHSDCPGQDCVKMGRLSGPGQLACAPNETIVVVERRESGVDSIAG</sequence>
<evidence type="ECO:0000313" key="2">
    <source>
        <dbReference type="Proteomes" id="UP000617951"/>
    </source>
</evidence>
<proteinExistence type="predicted"/>
<name>A0A926DH63_9FIRM</name>
<keyword evidence="2" id="KW-1185">Reference proteome</keyword>
<dbReference type="Gene3D" id="2.60.320.10">
    <property type="entry name" value="N-utilization substance G protein NusG, insert domain"/>
    <property type="match status" value="1"/>
</dbReference>
<dbReference type="EMBL" id="JACRSS010000003">
    <property type="protein sequence ID" value="MBC8538703.1"/>
    <property type="molecule type" value="Genomic_DNA"/>
</dbReference>
<comment type="caution">
    <text evidence="1">The sequence shown here is derived from an EMBL/GenBank/DDBJ whole genome shotgun (WGS) entry which is preliminary data.</text>
</comment>
<evidence type="ECO:0000313" key="1">
    <source>
        <dbReference type="EMBL" id="MBC8538703.1"/>
    </source>
</evidence>
<accession>A0A926DH63</accession>
<dbReference type="Proteomes" id="UP000617951">
    <property type="component" value="Unassembled WGS sequence"/>
</dbReference>